<dbReference type="PANTHER" id="PTHR19854">
    <property type="entry name" value="TRANSDUCIN BETA-LIKE 3"/>
    <property type="match status" value="1"/>
</dbReference>
<dbReference type="PANTHER" id="PTHR19854:SF1">
    <property type="entry name" value="GUANINE NUCLEOTIDE-BINDING PROTEIN SUBUNIT BETA-LIKE PROTEIN 1"/>
    <property type="match status" value="1"/>
</dbReference>
<dbReference type="InterPro" id="IPR015943">
    <property type="entry name" value="WD40/YVTN_repeat-like_dom_sf"/>
</dbReference>
<dbReference type="InterPro" id="IPR001680">
    <property type="entry name" value="WD40_rpt"/>
</dbReference>
<evidence type="ECO:0000313" key="6">
    <source>
        <dbReference type="EMBL" id="PAV16255.1"/>
    </source>
</evidence>
<dbReference type="STRING" id="2282107.A0A286U9K6"/>
<evidence type="ECO:0000256" key="5">
    <source>
        <dbReference type="SAM" id="MobiDB-lite"/>
    </source>
</evidence>
<dbReference type="SUPFAM" id="SSF50978">
    <property type="entry name" value="WD40 repeat-like"/>
    <property type="match status" value="1"/>
</dbReference>
<dbReference type="Gene3D" id="2.130.10.10">
    <property type="entry name" value="YVTN repeat-like/Quinoprotein amine dehydrogenase"/>
    <property type="match status" value="2"/>
</dbReference>
<keyword evidence="7" id="KW-1185">Reference proteome</keyword>
<proteinExistence type="inferred from homology"/>
<evidence type="ECO:0000256" key="4">
    <source>
        <dbReference type="ARBA" id="ARBA00040563"/>
    </source>
</evidence>
<dbReference type="FunCoup" id="A0A286U9K6">
    <property type="interactions" value="149"/>
</dbReference>
<protein>
    <recommendedName>
        <fullName evidence="4">ASTRA-associated protein 1</fullName>
    </recommendedName>
</protein>
<dbReference type="Pfam" id="PF00400">
    <property type="entry name" value="WD40"/>
    <property type="match status" value="2"/>
</dbReference>
<comment type="similarity">
    <text evidence="3">Belongs to the WD repeat ASA1 family.</text>
</comment>
<keyword evidence="2" id="KW-0677">Repeat</keyword>
<accession>A0A286U9K6</accession>
<comment type="caution">
    <text evidence="6">The sequence shown here is derived from an EMBL/GenBank/DDBJ whole genome shotgun (WGS) entry which is preliminary data.</text>
</comment>
<reference evidence="6 7" key="1">
    <citation type="journal article" date="2017" name="Mol. Ecol.">
        <title>Comparative and population genomic landscape of Phellinus noxius: A hypervariable fungus causing root rot in trees.</title>
        <authorList>
            <person name="Chung C.L."/>
            <person name="Lee T.J."/>
            <person name="Akiba M."/>
            <person name="Lee H.H."/>
            <person name="Kuo T.H."/>
            <person name="Liu D."/>
            <person name="Ke H.M."/>
            <person name="Yokoi T."/>
            <person name="Roa M.B."/>
            <person name="Lu M.J."/>
            <person name="Chang Y.Y."/>
            <person name="Ann P.J."/>
            <person name="Tsai J.N."/>
            <person name="Chen C.Y."/>
            <person name="Tzean S.S."/>
            <person name="Ota Y."/>
            <person name="Hattori T."/>
            <person name="Sahashi N."/>
            <person name="Liou R.F."/>
            <person name="Kikuchi T."/>
            <person name="Tsai I.J."/>
        </authorList>
    </citation>
    <scope>NUCLEOTIDE SEQUENCE [LARGE SCALE GENOMIC DNA]</scope>
    <source>
        <strain evidence="6 7">FFPRI411160</strain>
    </source>
</reference>
<keyword evidence="1" id="KW-0853">WD repeat</keyword>
<evidence type="ECO:0000256" key="2">
    <source>
        <dbReference type="ARBA" id="ARBA00022737"/>
    </source>
</evidence>
<dbReference type="Proteomes" id="UP000217199">
    <property type="component" value="Unassembled WGS sequence"/>
</dbReference>
<dbReference type="OrthoDB" id="7668193at2759"/>
<dbReference type="EMBL" id="NBII01000008">
    <property type="protein sequence ID" value="PAV16255.1"/>
    <property type="molecule type" value="Genomic_DNA"/>
</dbReference>
<organism evidence="6 7">
    <name type="scientific">Pyrrhoderma noxium</name>
    <dbReference type="NCBI Taxonomy" id="2282107"/>
    <lineage>
        <taxon>Eukaryota</taxon>
        <taxon>Fungi</taxon>
        <taxon>Dikarya</taxon>
        <taxon>Basidiomycota</taxon>
        <taxon>Agaricomycotina</taxon>
        <taxon>Agaricomycetes</taxon>
        <taxon>Hymenochaetales</taxon>
        <taxon>Hymenochaetaceae</taxon>
        <taxon>Pyrrhoderma</taxon>
    </lineage>
</organism>
<dbReference type="InParanoid" id="A0A286U9K6"/>
<evidence type="ECO:0000256" key="1">
    <source>
        <dbReference type="ARBA" id="ARBA00022574"/>
    </source>
</evidence>
<sequence length="388" mass="42845">MHSNSTKLPPPSPSHVLRVHAANVNTVEFSSDNERLYSGDVSGTVVITSTRTLRPIASWKAHTDSVLRVQEWDTNIITHGRDNKLHVWARVASIPSVGDAAQSPDLPTPELRYSLDVNALNFCAFSLHDAGQNALIAVPNLIESSVADIWLLPSCTRLHAAVGKVDAPEIGMKSWEPDSDGRGNAETGILMALHLFRKSDDLHLLSAYESGEVALRRCVATTDKTIEGIGWERLWITKLHVEAVMSMTVSHDCTFALTVSADHIIGQYKLFESEGEQFTKQRTKHAGNGGIKLRSDGRVCVVGGWDGKIRLFSTKSFKSLGTLSYHTKSCPALAFAHSKPTPNSTVENIEEDDEWTDSEKERRSRWLATGSQDNRISIWQLMDFSSSK</sequence>
<dbReference type="InterPro" id="IPR036322">
    <property type="entry name" value="WD40_repeat_dom_sf"/>
</dbReference>
<name>A0A286U9K6_9AGAM</name>
<gene>
    <name evidence="6" type="ORF">PNOK_0787500</name>
</gene>
<dbReference type="SMART" id="SM00320">
    <property type="entry name" value="WD40"/>
    <property type="match status" value="5"/>
</dbReference>
<dbReference type="AlphaFoldDB" id="A0A286U9K6"/>
<feature type="region of interest" description="Disordered" evidence="5">
    <location>
        <begin position="338"/>
        <end position="366"/>
    </location>
</feature>
<evidence type="ECO:0000256" key="3">
    <source>
        <dbReference type="ARBA" id="ARBA00037931"/>
    </source>
</evidence>
<evidence type="ECO:0000313" key="7">
    <source>
        <dbReference type="Proteomes" id="UP000217199"/>
    </source>
</evidence>